<protein>
    <submittedName>
        <fullName evidence="2">Uncharacterized protein</fullName>
    </submittedName>
</protein>
<proteinExistence type="predicted"/>
<feature type="signal peptide" evidence="1">
    <location>
        <begin position="1"/>
        <end position="25"/>
    </location>
</feature>
<reference evidence="2" key="2">
    <citation type="journal article" date="2015" name="Fish Shellfish Immunol.">
        <title>Early steps in the European eel (Anguilla anguilla)-Vibrio vulnificus interaction in the gills: Role of the RtxA13 toxin.</title>
        <authorList>
            <person name="Callol A."/>
            <person name="Pajuelo D."/>
            <person name="Ebbesson L."/>
            <person name="Teles M."/>
            <person name="MacKenzie S."/>
            <person name="Amaro C."/>
        </authorList>
    </citation>
    <scope>NUCLEOTIDE SEQUENCE</scope>
</reference>
<accession>A0A0E9PK08</accession>
<keyword evidence="1" id="KW-0732">Signal</keyword>
<reference evidence="2" key="1">
    <citation type="submission" date="2014-11" db="EMBL/GenBank/DDBJ databases">
        <authorList>
            <person name="Amaro Gonzalez C."/>
        </authorList>
    </citation>
    <scope>NUCLEOTIDE SEQUENCE</scope>
</reference>
<evidence type="ECO:0000256" key="1">
    <source>
        <dbReference type="SAM" id="SignalP"/>
    </source>
</evidence>
<dbReference type="AlphaFoldDB" id="A0A0E9PK08"/>
<organism evidence="2">
    <name type="scientific">Anguilla anguilla</name>
    <name type="common">European freshwater eel</name>
    <name type="synonym">Muraena anguilla</name>
    <dbReference type="NCBI Taxonomy" id="7936"/>
    <lineage>
        <taxon>Eukaryota</taxon>
        <taxon>Metazoa</taxon>
        <taxon>Chordata</taxon>
        <taxon>Craniata</taxon>
        <taxon>Vertebrata</taxon>
        <taxon>Euteleostomi</taxon>
        <taxon>Actinopterygii</taxon>
        <taxon>Neopterygii</taxon>
        <taxon>Teleostei</taxon>
        <taxon>Anguilliformes</taxon>
        <taxon>Anguillidae</taxon>
        <taxon>Anguilla</taxon>
    </lineage>
</organism>
<feature type="chain" id="PRO_5002430686" evidence="1">
    <location>
        <begin position="26"/>
        <end position="48"/>
    </location>
</feature>
<dbReference type="EMBL" id="GBXM01103611">
    <property type="protein sequence ID" value="JAH04966.1"/>
    <property type="molecule type" value="Transcribed_RNA"/>
</dbReference>
<sequence>MCLHSRLFFHLLLTFFLFSNLNVHSQSLSPYPLLYFKTSVKEARTLSL</sequence>
<evidence type="ECO:0000313" key="2">
    <source>
        <dbReference type="EMBL" id="JAH04966.1"/>
    </source>
</evidence>
<name>A0A0E9PK08_ANGAN</name>